<dbReference type="KEGG" id="rter:IDM49_11445"/>
<dbReference type="InterPro" id="IPR003593">
    <property type="entry name" value="AAA+_ATPase"/>
</dbReference>
<geneLocation type="plasmid" evidence="3 4">
    <name>p1</name>
</geneLocation>
<organism evidence="3 4">
    <name type="scientific">Rothia terrae</name>
    <dbReference type="NCBI Taxonomy" id="396015"/>
    <lineage>
        <taxon>Bacteria</taxon>
        <taxon>Bacillati</taxon>
        <taxon>Actinomycetota</taxon>
        <taxon>Actinomycetes</taxon>
        <taxon>Micrococcales</taxon>
        <taxon>Micrococcaceae</taxon>
        <taxon>Rothia</taxon>
    </lineage>
</organism>
<gene>
    <name evidence="3" type="ORF">IDM49_11445</name>
</gene>
<accession>A0A7S6WWC2</accession>
<dbReference type="Proteomes" id="UP000516404">
    <property type="component" value="Plasmid p1"/>
</dbReference>
<dbReference type="EMBL" id="CP062960">
    <property type="protein sequence ID" value="QOW64710.1"/>
    <property type="molecule type" value="Genomic_DNA"/>
</dbReference>
<dbReference type="InterPro" id="IPR003959">
    <property type="entry name" value="ATPase_AAA_core"/>
</dbReference>
<keyword evidence="4" id="KW-1185">Reference proteome</keyword>
<keyword evidence="1" id="KW-0742">SOS response</keyword>
<dbReference type="PANTHER" id="PTHR32182:SF22">
    <property type="entry name" value="ATP-DEPENDENT ENDONUCLEASE, OLD FAMILY-RELATED"/>
    <property type="match status" value="1"/>
</dbReference>
<keyword evidence="3" id="KW-0614">Plasmid</keyword>
<dbReference type="Gene3D" id="3.40.50.300">
    <property type="entry name" value="P-loop containing nucleotide triphosphate hydrolases"/>
    <property type="match status" value="1"/>
</dbReference>
<keyword evidence="1" id="KW-0227">DNA damage</keyword>
<dbReference type="PANTHER" id="PTHR32182">
    <property type="entry name" value="DNA REPLICATION AND REPAIR PROTEIN RECF"/>
    <property type="match status" value="1"/>
</dbReference>
<evidence type="ECO:0000313" key="3">
    <source>
        <dbReference type="EMBL" id="QOW64710.1"/>
    </source>
</evidence>
<evidence type="ECO:0000313" key="4">
    <source>
        <dbReference type="Proteomes" id="UP000516404"/>
    </source>
</evidence>
<proteinExistence type="predicted"/>
<evidence type="ECO:0000259" key="2">
    <source>
        <dbReference type="SMART" id="SM00382"/>
    </source>
</evidence>
<dbReference type="GO" id="GO:0000731">
    <property type="term" value="P:DNA synthesis involved in DNA repair"/>
    <property type="evidence" value="ECO:0007669"/>
    <property type="project" value="TreeGrafter"/>
</dbReference>
<dbReference type="Pfam" id="PF13304">
    <property type="entry name" value="AAA_21"/>
    <property type="match status" value="1"/>
</dbReference>
<dbReference type="GO" id="GO:0009432">
    <property type="term" value="P:SOS response"/>
    <property type="evidence" value="ECO:0007669"/>
    <property type="project" value="UniProtKB-KW"/>
</dbReference>
<feature type="domain" description="AAA+ ATPase" evidence="2">
    <location>
        <begin position="30"/>
        <end position="271"/>
    </location>
</feature>
<keyword evidence="3" id="KW-0547">Nucleotide-binding</keyword>
<dbReference type="GO" id="GO:0016887">
    <property type="term" value="F:ATP hydrolysis activity"/>
    <property type="evidence" value="ECO:0007669"/>
    <property type="project" value="InterPro"/>
</dbReference>
<dbReference type="AlphaFoldDB" id="A0A7S6WWC2"/>
<reference evidence="3 4" key="1">
    <citation type="submission" date="2020-09" db="EMBL/GenBank/DDBJ databases">
        <title>Investigation of environmental microbes.</title>
        <authorList>
            <person name="Ou Y."/>
            <person name="Kang Q."/>
        </authorList>
    </citation>
    <scope>NUCLEOTIDE SEQUENCE [LARGE SCALE GENOMIC DNA]</scope>
    <source>
        <strain evidence="3 4">KJZ-14</strain>
        <plasmid evidence="3 4">p1</plasmid>
    </source>
</reference>
<protein>
    <submittedName>
        <fullName evidence="3">ATP-binding protein</fullName>
    </submittedName>
</protein>
<dbReference type="GeneID" id="96624851"/>
<name>A0A7S6WWC2_9MICC</name>
<dbReference type="SMART" id="SM00382">
    <property type="entry name" value="AAA"/>
    <property type="match status" value="1"/>
</dbReference>
<dbReference type="InterPro" id="IPR027417">
    <property type="entry name" value="P-loop_NTPase"/>
</dbReference>
<dbReference type="GO" id="GO:0005524">
    <property type="term" value="F:ATP binding"/>
    <property type="evidence" value="ECO:0007669"/>
    <property type="project" value="UniProtKB-KW"/>
</dbReference>
<dbReference type="CDD" id="cd00267">
    <property type="entry name" value="ABC_ATPase"/>
    <property type="match status" value="1"/>
</dbReference>
<evidence type="ECO:0000256" key="1">
    <source>
        <dbReference type="ARBA" id="ARBA00023236"/>
    </source>
</evidence>
<sequence>MSNELFSEATITSWIIPRVGGDSLILDVAVGQVITIVGANGTGKSALATHLAATAPRDKIHRVLAQRKIWFANSGPNISASRREELTGTIGYWNISSDSRFMDHADAQRTDIALFDLLGKIAAEDHRIAELSQTERRSPEEIDEIIGTRLFDVLNSVLEKAGLVIQVKTTDRQTFNAFHRESGIEYPIAQMSDGERSALLLAAEILVAPDNCIILLDEPERHLHRSISAGLVEALIDARADCSFVVLTHDLDLALGLSTRPGMVFAALGVEWSDNAPSCWDVKEITPEANLTEAARRAILGGRRRILFIEGTASSLDYALYRLLFPEWTLSASGNCEWVIRSVEGIQKTKNTIGFMLQG</sequence>
<dbReference type="GO" id="GO:0006302">
    <property type="term" value="P:double-strand break repair"/>
    <property type="evidence" value="ECO:0007669"/>
    <property type="project" value="TreeGrafter"/>
</dbReference>
<dbReference type="SUPFAM" id="SSF52540">
    <property type="entry name" value="P-loop containing nucleoside triphosphate hydrolases"/>
    <property type="match status" value="1"/>
</dbReference>
<dbReference type="RefSeq" id="WP_193836763.1">
    <property type="nucleotide sequence ID" value="NZ_CP062960.1"/>
</dbReference>
<keyword evidence="3" id="KW-0067">ATP-binding</keyword>